<dbReference type="EMBL" id="SDRB02000470">
    <property type="protein sequence ID" value="THG23156.1"/>
    <property type="molecule type" value="Genomic_DNA"/>
</dbReference>
<dbReference type="Pfam" id="PF12609">
    <property type="entry name" value="DUF3774"/>
    <property type="match status" value="1"/>
</dbReference>
<evidence type="ECO:0000313" key="2">
    <source>
        <dbReference type="Proteomes" id="UP000306102"/>
    </source>
</evidence>
<accession>A0A4S4F2N7</accession>
<evidence type="ECO:0008006" key="3">
    <source>
        <dbReference type="Google" id="ProtNLM"/>
    </source>
</evidence>
<dbReference type="Proteomes" id="UP000306102">
    <property type="component" value="Unassembled WGS sequence"/>
</dbReference>
<dbReference type="InterPro" id="IPR022251">
    <property type="entry name" value="DUF3774_wound-induced"/>
</dbReference>
<proteinExistence type="predicted"/>
<reference evidence="1 2" key="1">
    <citation type="journal article" date="2018" name="Proc. Natl. Acad. Sci. U.S.A.">
        <title>Draft genome sequence of Camellia sinensis var. sinensis provides insights into the evolution of the tea genome and tea quality.</title>
        <authorList>
            <person name="Wei C."/>
            <person name="Yang H."/>
            <person name="Wang S."/>
            <person name="Zhao J."/>
            <person name="Liu C."/>
            <person name="Gao L."/>
            <person name="Xia E."/>
            <person name="Lu Y."/>
            <person name="Tai Y."/>
            <person name="She G."/>
            <person name="Sun J."/>
            <person name="Cao H."/>
            <person name="Tong W."/>
            <person name="Gao Q."/>
            <person name="Li Y."/>
            <person name="Deng W."/>
            <person name="Jiang X."/>
            <person name="Wang W."/>
            <person name="Chen Q."/>
            <person name="Zhang S."/>
            <person name="Li H."/>
            <person name="Wu J."/>
            <person name="Wang P."/>
            <person name="Li P."/>
            <person name="Shi C."/>
            <person name="Zheng F."/>
            <person name="Jian J."/>
            <person name="Huang B."/>
            <person name="Shan D."/>
            <person name="Shi M."/>
            <person name="Fang C."/>
            <person name="Yue Y."/>
            <person name="Li F."/>
            <person name="Li D."/>
            <person name="Wei S."/>
            <person name="Han B."/>
            <person name="Jiang C."/>
            <person name="Yin Y."/>
            <person name="Xia T."/>
            <person name="Zhang Z."/>
            <person name="Bennetzen J.L."/>
            <person name="Zhao S."/>
            <person name="Wan X."/>
        </authorList>
    </citation>
    <scope>NUCLEOTIDE SEQUENCE [LARGE SCALE GENOMIC DNA]</scope>
    <source>
        <strain evidence="2">cv. Shuchazao</strain>
        <tissue evidence="1">Leaf</tissue>
    </source>
</reference>
<keyword evidence="2" id="KW-1185">Reference proteome</keyword>
<organism evidence="1 2">
    <name type="scientific">Camellia sinensis var. sinensis</name>
    <name type="common">China tea</name>
    <dbReference type="NCBI Taxonomy" id="542762"/>
    <lineage>
        <taxon>Eukaryota</taxon>
        <taxon>Viridiplantae</taxon>
        <taxon>Streptophyta</taxon>
        <taxon>Embryophyta</taxon>
        <taxon>Tracheophyta</taxon>
        <taxon>Spermatophyta</taxon>
        <taxon>Magnoliopsida</taxon>
        <taxon>eudicotyledons</taxon>
        <taxon>Gunneridae</taxon>
        <taxon>Pentapetalae</taxon>
        <taxon>asterids</taxon>
        <taxon>Ericales</taxon>
        <taxon>Theaceae</taxon>
        <taxon>Camellia</taxon>
    </lineage>
</organism>
<evidence type="ECO:0000313" key="1">
    <source>
        <dbReference type="EMBL" id="THG23156.1"/>
    </source>
</evidence>
<dbReference type="PANTHER" id="PTHR33090">
    <property type="entry name" value="DUF3774 DOMAIN PROTEIN-RELATED"/>
    <property type="match status" value="1"/>
</dbReference>
<sequence length="232" mass="26457">MVSKGGRDRTVLWIAQWELPSGPIGVRRKEPTICTHQYRLEGAKFTVRGVFRQHTCCVAYHCCALKLYDTVRSDMELGHKEYEIMIRAANEQMFMNRVELGSVTARSNRPTQISNSINKPEIPENPLISVTQRSLQFKGRRRKKMSSASRAWIVAASVGAVEALKDRGFCRWNYAMRSIHHHVKNNVRAYSQAKKLSPSSSAVVSSKIREEKAKQAEESLRKVMYLSCWGPN</sequence>
<protein>
    <recommendedName>
        <fullName evidence="3">Wound-responsive family protein</fullName>
    </recommendedName>
</protein>
<name>A0A4S4F2N7_CAMSN</name>
<comment type="caution">
    <text evidence="1">The sequence shown here is derived from an EMBL/GenBank/DDBJ whole genome shotgun (WGS) entry which is preliminary data.</text>
</comment>
<gene>
    <name evidence="1" type="ORF">TEA_017716</name>
</gene>
<dbReference type="AlphaFoldDB" id="A0A4S4F2N7"/>